<evidence type="ECO:0000256" key="8">
    <source>
        <dbReference type="ARBA" id="ARBA00023136"/>
    </source>
</evidence>
<evidence type="ECO:0000256" key="4">
    <source>
        <dbReference type="ARBA" id="ARBA00022692"/>
    </source>
</evidence>
<dbReference type="Pfam" id="PF16916">
    <property type="entry name" value="ZT_dimer"/>
    <property type="match status" value="1"/>
</dbReference>
<feature type="domain" description="Cation efflux protein transmembrane" evidence="10">
    <location>
        <begin position="55"/>
        <end position="243"/>
    </location>
</feature>
<dbReference type="GO" id="GO:0005886">
    <property type="term" value="C:plasma membrane"/>
    <property type="evidence" value="ECO:0007669"/>
    <property type="project" value="TreeGrafter"/>
</dbReference>
<dbReference type="GO" id="GO:0005385">
    <property type="term" value="F:zinc ion transmembrane transporter activity"/>
    <property type="evidence" value="ECO:0007669"/>
    <property type="project" value="TreeGrafter"/>
</dbReference>
<dbReference type="InterPro" id="IPR002524">
    <property type="entry name" value="Cation_efflux"/>
</dbReference>
<dbReference type="AlphaFoldDB" id="A0A4R0EDF2"/>
<dbReference type="SUPFAM" id="SSF161111">
    <property type="entry name" value="Cation efflux protein transmembrane domain-like"/>
    <property type="match status" value="1"/>
</dbReference>
<dbReference type="PANTHER" id="PTHR11562:SF17">
    <property type="entry name" value="RE54080P-RELATED"/>
    <property type="match status" value="1"/>
</dbReference>
<dbReference type="Pfam" id="PF01545">
    <property type="entry name" value="Cation_efflux"/>
    <property type="match status" value="1"/>
</dbReference>
<feature type="transmembrane region" description="Helical" evidence="9">
    <location>
        <begin position="90"/>
        <end position="107"/>
    </location>
</feature>
<evidence type="ECO:0000256" key="1">
    <source>
        <dbReference type="ARBA" id="ARBA00004141"/>
    </source>
</evidence>
<dbReference type="NCBIfam" id="TIGR01297">
    <property type="entry name" value="CDF"/>
    <property type="match status" value="1"/>
</dbReference>
<keyword evidence="5" id="KW-0864">Zinc transport</keyword>
<organism evidence="12 13">
    <name type="scientific">Acinetobacter terrae</name>
    <dbReference type="NCBI Taxonomy" id="2731247"/>
    <lineage>
        <taxon>Bacteria</taxon>
        <taxon>Pseudomonadati</taxon>
        <taxon>Pseudomonadota</taxon>
        <taxon>Gammaproteobacteria</taxon>
        <taxon>Moraxellales</taxon>
        <taxon>Moraxellaceae</taxon>
        <taxon>Acinetobacter</taxon>
        <taxon>Acinetobacter Taxon 24</taxon>
    </lineage>
</organism>
<feature type="transmembrane region" description="Helical" evidence="9">
    <location>
        <begin position="187"/>
        <end position="208"/>
    </location>
</feature>
<evidence type="ECO:0000256" key="2">
    <source>
        <dbReference type="ARBA" id="ARBA00008873"/>
    </source>
</evidence>
<keyword evidence="4 9" id="KW-0812">Transmembrane</keyword>
<dbReference type="Proteomes" id="UP000291380">
    <property type="component" value="Unassembled WGS sequence"/>
</dbReference>
<proteinExistence type="inferred from homology"/>
<dbReference type="InterPro" id="IPR027470">
    <property type="entry name" value="Cation_efflux_CTD"/>
</dbReference>
<evidence type="ECO:0000256" key="6">
    <source>
        <dbReference type="ARBA" id="ARBA00022989"/>
    </source>
</evidence>
<keyword evidence="3" id="KW-0813">Transport</keyword>
<evidence type="ECO:0000313" key="12">
    <source>
        <dbReference type="EMBL" id="TCB53878.1"/>
    </source>
</evidence>
<dbReference type="InterPro" id="IPR027469">
    <property type="entry name" value="Cation_efflux_TMD_sf"/>
</dbReference>
<evidence type="ECO:0000256" key="9">
    <source>
        <dbReference type="SAM" id="Phobius"/>
    </source>
</evidence>
<protein>
    <submittedName>
        <fullName evidence="12">Cation transporter</fullName>
    </submittedName>
</protein>
<keyword evidence="6 9" id="KW-1133">Transmembrane helix</keyword>
<keyword evidence="7" id="KW-0406">Ion transport</keyword>
<reference evidence="12 13" key="1">
    <citation type="submission" date="2019-02" db="EMBL/GenBank/DDBJ databases">
        <title>High diversity of culturable Acinetobacter species in natural soil and water ecosystems.</title>
        <authorList>
            <person name="Radolfova-Krizova L."/>
            <person name="Nemec A."/>
        </authorList>
    </citation>
    <scope>NUCLEOTIDE SEQUENCE [LARGE SCALE GENOMIC DNA]</scope>
    <source>
        <strain evidence="12 13">ANC 4281</strain>
    </source>
</reference>
<comment type="similarity">
    <text evidence="2">Belongs to the cation diffusion facilitator (CDF) transporter (TC 2.A.4) family. SLC30A subfamily.</text>
</comment>
<gene>
    <name evidence="12" type="ORF">E0H85_16545</name>
</gene>
<comment type="caution">
    <text evidence="12">The sequence shown here is derived from an EMBL/GenBank/DDBJ whole genome shotgun (WGS) entry which is preliminary data.</text>
</comment>
<evidence type="ECO:0000259" key="11">
    <source>
        <dbReference type="Pfam" id="PF16916"/>
    </source>
</evidence>
<evidence type="ECO:0000256" key="7">
    <source>
        <dbReference type="ARBA" id="ARBA00023065"/>
    </source>
</evidence>
<keyword evidence="5" id="KW-0862">Zinc</keyword>
<dbReference type="InterPro" id="IPR036837">
    <property type="entry name" value="Cation_efflux_CTD_sf"/>
</dbReference>
<evidence type="ECO:0000313" key="13">
    <source>
        <dbReference type="Proteomes" id="UP000291380"/>
    </source>
</evidence>
<dbReference type="PANTHER" id="PTHR11562">
    <property type="entry name" value="CATION EFFLUX PROTEIN/ ZINC TRANSPORTER"/>
    <property type="match status" value="1"/>
</dbReference>
<feature type="transmembrane region" description="Helical" evidence="9">
    <location>
        <begin position="214"/>
        <end position="235"/>
    </location>
</feature>
<feature type="transmembrane region" description="Helical" evidence="9">
    <location>
        <begin position="119"/>
        <end position="139"/>
    </location>
</feature>
<feature type="transmembrane region" description="Helical" evidence="9">
    <location>
        <begin position="151"/>
        <end position="175"/>
    </location>
</feature>
<evidence type="ECO:0000256" key="3">
    <source>
        <dbReference type="ARBA" id="ARBA00022448"/>
    </source>
</evidence>
<evidence type="ECO:0000259" key="10">
    <source>
        <dbReference type="Pfam" id="PF01545"/>
    </source>
</evidence>
<dbReference type="InterPro" id="IPR050681">
    <property type="entry name" value="CDF/SLC30A"/>
</dbReference>
<dbReference type="EMBL" id="SJOA01000039">
    <property type="protein sequence ID" value="TCB53878.1"/>
    <property type="molecule type" value="Genomic_DNA"/>
</dbReference>
<accession>A0A4R0EDF2</accession>
<dbReference type="Gene3D" id="1.20.1510.10">
    <property type="entry name" value="Cation efflux protein transmembrane domain"/>
    <property type="match status" value="1"/>
</dbReference>
<feature type="transmembrane region" description="Helical" evidence="9">
    <location>
        <begin position="50"/>
        <end position="70"/>
    </location>
</feature>
<name>A0A4R0EDF2_9GAMM</name>
<sequence length="339" mass="37478">MNSYRFCRHQHIQPSASIIAKVYILKADISILGLHFVLEPTHQHETANYGTAFAIGIILNFAFVLIEDFYGWQTDSMALLADAGHNLTDVGGLLLAWAAYSVARIHANRRHTYGWQKASILASFGNAMLILLAMFSLAWESIQRIQSPGPVAAVTVMVVAAIGVVVNFGTALLFLKNSQHDLNIRGAFLHMAADAAVSVGVVIAGALYLWQGWLWIDAVVGLIIAIIIILGTFSLSRQSLHLLFDGVPDQNNLLEVRNSLLNIPSVVTLHDLHIWSMSTMENALTVHVVYDEKLQSADALLTVITESLHHHFDLNHVTVQIESIDYAKHCEMNQKYHVS</sequence>
<dbReference type="SUPFAM" id="SSF160240">
    <property type="entry name" value="Cation efflux protein cytoplasmic domain-like"/>
    <property type="match status" value="1"/>
</dbReference>
<dbReference type="InterPro" id="IPR058533">
    <property type="entry name" value="Cation_efflux_TM"/>
</dbReference>
<evidence type="ECO:0000256" key="5">
    <source>
        <dbReference type="ARBA" id="ARBA00022906"/>
    </source>
</evidence>
<dbReference type="OrthoDB" id="9809646at2"/>
<comment type="subcellular location">
    <subcellularLocation>
        <location evidence="1">Membrane</location>
        <topology evidence="1">Multi-pass membrane protein</topology>
    </subcellularLocation>
</comment>
<feature type="domain" description="Cation efflux protein cytoplasmic" evidence="11">
    <location>
        <begin position="248"/>
        <end position="323"/>
    </location>
</feature>
<keyword evidence="8 9" id="KW-0472">Membrane</keyword>